<dbReference type="EMBL" id="JBHUIV010000025">
    <property type="protein sequence ID" value="MFD2203560.1"/>
    <property type="molecule type" value="Genomic_DNA"/>
</dbReference>
<dbReference type="Pfam" id="PF01593">
    <property type="entry name" value="Amino_oxidase"/>
    <property type="match status" value="1"/>
</dbReference>
<keyword evidence="4" id="KW-1185">Reference proteome</keyword>
<dbReference type="PANTHER" id="PTHR43734">
    <property type="entry name" value="PHYTOENE DESATURASE"/>
    <property type="match status" value="1"/>
</dbReference>
<proteinExistence type="inferred from homology"/>
<dbReference type="InterPro" id="IPR002937">
    <property type="entry name" value="Amino_oxidase"/>
</dbReference>
<dbReference type="Gene3D" id="3.50.50.60">
    <property type="entry name" value="FAD/NAD(P)-binding domain"/>
    <property type="match status" value="2"/>
</dbReference>
<dbReference type="PANTHER" id="PTHR43734:SF1">
    <property type="entry name" value="PHYTOENE DESATURASE"/>
    <property type="match status" value="1"/>
</dbReference>
<accession>A0ABW5BF88</accession>
<dbReference type="InterPro" id="IPR036188">
    <property type="entry name" value="FAD/NAD-bd_sf"/>
</dbReference>
<sequence>MDKPKKLNIIGGGVAGLSAGIYARLNGFDTTIFESNPTAGGVCTSWNNEGYYVNGSIHWLVGSAPGIDFYDMWNDLGVINDNKFHYHTCLMECKNIDGVDVHFYLDSVKLKRHLLEISPLDAGLISEFIDGIRIMSKANLRMERAFELLHAWDWSKTFIGHFPEVEILGKFNQLSIREFAKKFKSEILRKAFESIWSPDMSMGFFLIHMGYAISGVTGYPLGGSGKFTASLVKRYIDLGGKFRFKQKVSKILITKNQAIGIQTEDGNKHHCDYVISACDGHTVLFKMLEGNYSDEITKNAYRYLKTYPSLYYFSAGVNRQFKTLNPAIIGLNLPLLNSLKVGDFEHKRVSFQIYNFDPTLSPTGKTLITAMLDTNYDFWKNLLATGFDKYNSEKNRINEELLQCLEMEFHGISELVEFSDSSTPITFEKWTGNHKGSYEGWLPTPQSTKSKISNHFKDLSNFYMSGHWVIPGGGLPSAAFSGREVIDLICMKEGQEFLP</sequence>
<organism evidence="3 4">
    <name type="scientific">Shivajiella indica</name>
    <dbReference type="NCBI Taxonomy" id="872115"/>
    <lineage>
        <taxon>Bacteria</taxon>
        <taxon>Pseudomonadati</taxon>
        <taxon>Bacteroidota</taxon>
        <taxon>Cytophagia</taxon>
        <taxon>Cytophagales</taxon>
        <taxon>Cyclobacteriaceae</taxon>
        <taxon>Shivajiella</taxon>
    </lineage>
</organism>
<gene>
    <name evidence="3" type="ORF">ACFSKV_18410</name>
</gene>
<name>A0ABW5BF88_9BACT</name>
<dbReference type="Proteomes" id="UP001597414">
    <property type="component" value="Unassembled WGS sequence"/>
</dbReference>
<reference evidence="4" key="1">
    <citation type="journal article" date="2019" name="Int. J. Syst. Evol. Microbiol.">
        <title>The Global Catalogue of Microorganisms (GCM) 10K type strain sequencing project: providing services to taxonomists for standard genome sequencing and annotation.</title>
        <authorList>
            <consortium name="The Broad Institute Genomics Platform"/>
            <consortium name="The Broad Institute Genome Sequencing Center for Infectious Disease"/>
            <person name="Wu L."/>
            <person name="Ma J."/>
        </authorList>
    </citation>
    <scope>NUCLEOTIDE SEQUENCE [LARGE SCALE GENOMIC DNA]</scope>
    <source>
        <strain evidence="4">KCTC 19812</strain>
    </source>
</reference>
<feature type="domain" description="Amine oxidase" evidence="2">
    <location>
        <begin position="14"/>
        <end position="485"/>
    </location>
</feature>
<evidence type="ECO:0000259" key="2">
    <source>
        <dbReference type="Pfam" id="PF01593"/>
    </source>
</evidence>
<dbReference type="SUPFAM" id="SSF51905">
    <property type="entry name" value="FAD/NAD(P)-binding domain"/>
    <property type="match status" value="1"/>
</dbReference>
<evidence type="ECO:0000256" key="1">
    <source>
        <dbReference type="ARBA" id="ARBA00006046"/>
    </source>
</evidence>
<comment type="caution">
    <text evidence="3">The sequence shown here is derived from an EMBL/GenBank/DDBJ whole genome shotgun (WGS) entry which is preliminary data.</text>
</comment>
<evidence type="ECO:0000313" key="3">
    <source>
        <dbReference type="EMBL" id="MFD2203560.1"/>
    </source>
</evidence>
<protein>
    <submittedName>
        <fullName evidence="3">Phytoene desaturase family protein</fullName>
    </submittedName>
</protein>
<comment type="similarity">
    <text evidence="1">Belongs to the carotenoid/retinoid oxidoreductase family.</text>
</comment>
<evidence type="ECO:0000313" key="4">
    <source>
        <dbReference type="Proteomes" id="UP001597414"/>
    </source>
</evidence>